<dbReference type="Proteomes" id="UP001499978">
    <property type="component" value="Unassembled WGS sequence"/>
</dbReference>
<sequence>MLVKLREWDVRTAPADEIASLLAVLNAGLAVDLPDDPQWQADHFREYMAELMPGQRRKSWIAESDASLVGHMSLLGMADAGVIELLVDPRRRTHGLGRQLLAGATRWAAANGYTSLGVEVPGGTPAVAFYEGLGFRLAYAEIRSVLTVAAMDWPMIGEMAEGVGSGYRLEYHAGGPPPELLASYATAKSELPGAGGGSPTDPDAAALLRESIACLRRRGLEPHVVVALHLRTGEVAGLTEVVVPAQRPERADQYDTIIVPDHRGYGIDRAIKARMLLELRTAAPQVRQVQTWNAPDDHALLKINSDIGFRPDRQWLEFEADVATLLARLDS</sequence>
<dbReference type="PANTHER" id="PTHR43877">
    <property type="entry name" value="AMINOALKYLPHOSPHONATE N-ACETYLTRANSFERASE-RELATED-RELATED"/>
    <property type="match status" value="1"/>
</dbReference>
<dbReference type="Pfam" id="PF00583">
    <property type="entry name" value="Acetyltransf_1"/>
    <property type="match status" value="1"/>
</dbReference>
<dbReference type="InterPro" id="IPR000182">
    <property type="entry name" value="GNAT_dom"/>
</dbReference>
<keyword evidence="1" id="KW-0808">Transferase</keyword>
<evidence type="ECO:0000313" key="5">
    <source>
        <dbReference type="Proteomes" id="UP001499978"/>
    </source>
</evidence>
<accession>A0ABN3NFM2</accession>
<keyword evidence="5" id="KW-1185">Reference proteome</keyword>
<feature type="domain" description="N-acetyltransferase" evidence="3">
    <location>
        <begin position="8"/>
        <end position="160"/>
    </location>
</feature>
<organism evidence="4 5">
    <name type="scientific">Pilimelia columellifera subsp. columellifera</name>
    <dbReference type="NCBI Taxonomy" id="706583"/>
    <lineage>
        <taxon>Bacteria</taxon>
        <taxon>Bacillati</taxon>
        <taxon>Actinomycetota</taxon>
        <taxon>Actinomycetes</taxon>
        <taxon>Micromonosporales</taxon>
        <taxon>Micromonosporaceae</taxon>
        <taxon>Pilimelia</taxon>
    </lineage>
</organism>
<reference evidence="4 5" key="1">
    <citation type="journal article" date="2019" name="Int. J. Syst. Evol. Microbiol.">
        <title>The Global Catalogue of Microorganisms (GCM) 10K type strain sequencing project: providing services to taxonomists for standard genome sequencing and annotation.</title>
        <authorList>
            <consortium name="The Broad Institute Genomics Platform"/>
            <consortium name="The Broad Institute Genome Sequencing Center for Infectious Disease"/>
            <person name="Wu L."/>
            <person name="Ma J."/>
        </authorList>
    </citation>
    <scope>NUCLEOTIDE SEQUENCE [LARGE SCALE GENOMIC DNA]</scope>
    <source>
        <strain evidence="4 5">JCM 3367</strain>
    </source>
</reference>
<dbReference type="PANTHER" id="PTHR43877:SF1">
    <property type="entry name" value="ACETYLTRANSFERASE"/>
    <property type="match status" value="1"/>
</dbReference>
<dbReference type="SUPFAM" id="SSF55729">
    <property type="entry name" value="Acyl-CoA N-acyltransferases (Nat)"/>
    <property type="match status" value="2"/>
</dbReference>
<proteinExistence type="predicted"/>
<name>A0ABN3NFM2_9ACTN</name>
<evidence type="ECO:0000259" key="3">
    <source>
        <dbReference type="PROSITE" id="PS51186"/>
    </source>
</evidence>
<gene>
    <name evidence="4" type="ORF">GCM10010201_18260</name>
</gene>
<evidence type="ECO:0000313" key="4">
    <source>
        <dbReference type="EMBL" id="GAA2520936.1"/>
    </source>
</evidence>
<dbReference type="InterPro" id="IPR050832">
    <property type="entry name" value="Bact_Acetyltransf"/>
</dbReference>
<keyword evidence="2" id="KW-0012">Acyltransferase</keyword>
<dbReference type="InterPro" id="IPR016181">
    <property type="entry name" value="Acyl_CoA_acyltransferase"/>
</dbReference>
<dbReference type="EMBL" id="BAAARY010000006">
    <property type="protein sequence ID" value="GAA2520936.1"/>
    <property type="molecule type" value="Genomic_DNA"/>
</dbReference>
<dbReference type="Gene3D" id="3.40.630.30">
    <property type="match status" value="1"/>
</dbReference>
<dbReference type="CDD" id="cd04301">
    <property type="entry name" value="NAT_SF"/>
    <property type="match status" value="1"/>
</dbReference>
<dbReference type="PROSITE" id="PS51186">
    <property type="entry name" value="GNAT"/>
    <property type="match status" value="1"/>
</dbReference>
<comment type="caution">
    <text evidence="4">The sequence shown here is derived from an EMBL/GenBank/DDBJ whole genome shotgun (WGS) entry which is preliminary data.</text>
</comment>
<evidence type="ECO:0000256" key="1">
    <source>
        <dbReference type="ARBA" id="ARBA00022679"/>
    </source>
</evidence>
<evidence type="ECO:0000256" key="2">
    <source>
        <dbReference type="ARBA" id="ARBA00023315"/>
    </source>
</evidence>
<protein>
    <recommendedName>
        <fullName evidence="3">N-acetyltransferase domain-containing protein</fullName>
    </recommendedName>
</protein>